<dbReference type="CDD" id="cd05911">
    <property type="entry name" value="Firefly_Luc_like"/>
    <property type="match status" value="1"/>
</dbReference>
<dbReference type="FunFam" id="3.30.300.30:FF:000007">
    <property type="entry name" value="4-coumarate--CoA ligase 2"/>
    <property type="match status" value="1"/>
</dbReference>
<comment type="similarity">
    <text evidence="2">Belongs to the ATP-dependent AMP-binding enzyme family.</text>
</comment>
<dbReference type="Gene3D" id="3.30.300.30">
    <property type="match status" value="1"/>
</dbReference>
<dbReference type="STRING" id="34508.A0A4U5M1T0"/>
<name>A0A4U5M1T0_STECR</name>
<sequence length="553" mass="61894">MTIFKSTFPPLPTPDRPFSYALLDALWMHRERTAVIDAETKRSATFQDLFLQSFSVATYLEKQHFHHGDVVCTVMHNSLENFPIFLGTALQGGALSGASFAFTEYELQYQFKDCKAKIVFCNELYLFKVLKAAQQCPSVQLIIVIPEDPENPKTYQFGVTSMTDVLNCQPNFYSRKVDVDIHRDIVTMPYSSGTTGAPKGVMLSHTNLAAEVNLLAYHLEQLIMQQIDSSYKAKEDTDVIYLPIYHMYGFCLFMRNMLCGVTTVLMAKFDIELMCKIVQEHKVRCLKVVPPVLVLLSKHPIVKKVDLSSIQAMLSAAAPAGKELCDAVMKRIPSVKLIGQGYGLTETTAATHLCHYEKTPKIGSAGKLCSGLEMKILDLQTRKPLGYNETGEVCVKGNVVMIGYLNRPQATAETIDDDGWLRTGDVGYVDKNENLFIVDRLKELIKVKGLQVAPAEIEDLLHTHPGVQDVAVIGVADEACGEIPMAFVVKRKANLKEQDVINFVKDRLSHYKQLKGGVQFIKEVPRSMSGKILRRFLRDEAELLKMAKNQAKI</sequence>
<dbReference type="OrthoDB" id="10253869at2759"/>
<organism evidence="6 7">
    <name type="scientific">Steinernema carpocapsae</name>
    <name type="common">Entomopathogenic nematode</name>
    <dbReference type="NCBI Taxonomy" id="34508"/>
    <lineage>
        <taxon>Eukaryota</taxon>
        <taxon>Metazoa</taxon>
        <taxon>Ecdysozoa</taxon>
        <taxon>Nematoda</taxon>
        <taxon>Chromadorea</taxon>
        <taxon>Rhabditida</taxon>
        <taxon>Tylenchina</taxon>
        <taxon>Panagrolaimomorpha</taxon>
        <taxon>Strongyloidoidea</taxon>
        <taxon>Steinernematidae</taxon>
        <taxon>Steinernema</taxon>
    </lineage>
</organism>
<dbReference type="Proteomes" id="UP000298663">
    <property type="component" value="Unassembled WGS sequence"/>
</dbReference>
<protein>
    <submittedName>
        <fullName evidence="6">Uncharacterized protein</fullName>
    </submittedName>
</protein>
<dbReference type="InterPro" id="IPR025110">
    <property type="entry name" value="AMP-bd_C"/>
</dbReference>
<dbReference type="Pfam" id="PF13193">
    <property type="entry name" value="AMP-binding_C"/>
    <property type="match status" value="1"/>
</dbReference>
<dbReference type="Pfam" id="PF00501">
    <property type="entry name" value="AMP-binding"/>
    <property type="match status" value="1"/>
</dbReference>
<dbReference type="EMBL" id="AZBU02000010">
    <property type="protein sequence ID" value="TKR62627.1"/>
    <property type="molecule type" value="Genomic_DNA"/>
</dbReference>
<evidence type="ECO:0000259" key="5">
    <source>
        <dbReference type="Pfam" id="PF13193"/>
    </source>
</evidence>
<dbReference type="InterPro" id="IPR045851">
    <property type="entry name" value="AMP-bd_C_sf"/>
</dbReference>
<dbReference type="Gene3D" id="2.30.38.10">
    <property type="entry name" value="Luciferase, Domain 3"/>
    <property type="match status" value="1"/>
</dbReference>
<reference evidence="6 7" key="2">
    <citation type="journal article" date="2019" name="G3 (Bethesda)">
        <title>Hybrid Assembly of the Genome of the Entomopathogenic Nematode Steinernema carpocapsae Identifies the X-Chromosome.</title>
        <authorList>
            <person name="Serra L."/>
            <person name="Macchietto M."/>
            <person name="Macias-Munoz A."/>
            <person name="McGill C.J."/>
            <person name="Rodriguez I.M."/>
            <person name="Rodriguez B."/>
            <person name="Murad R."/>
            <person name="Mortazavi A."/>
        </authorList>
    </citation>
    <scope>NUCLEOTIDE SEQUENCE [LARGE SCALE GENOMIC DNA]</scope>
    <source>
        <strain evidence="6 7">ALL</strain>
    </source>
</reference>
<comment type="caution">
    <text evidence="6">The sequence shown here is derived from an EMBL/GenBank/DDBJ whole genome shotgun (WGS) entry which is preliminary data.</text>
</comment>
<feature type="domain" description="AMP-dependent synthetase/ligase" evidence="4">
    <location>
        <begin position="29"/>
        <end position="405"/>
    </location>
</feature>
<dbReference type="PANTHER" id="PTHR24096:SF422">
    <property type="entry name" value="BCDNA.GH02901"/>
    <property type="match status" value="1"/>
</dbReference>
<dbReference type="InterPro" id="IPR020845">
    <property type="entry name" value="AMP-binding_CS"/>
</dbReference>
<dbReference type="Gene3D" id="3.40.50.980">
    <property type="match status" value="2"/>
</dbReference>
<evidence type="ECO:0000256" key="3">
    <source>
        <dbReference type="ARBA" id="ARBA00023140"/>
    </source>
</evidence>
<dbReference type="GO" id="GO:0016405">
    <property type="term" value="F:CoA-ligase activity"/>
    <property type="evidence" value="ECO:0007669"/>
    <property type="project" value="TreeGrafter"/>
</dbReference>
<keyword evidence="7" id="KW-1185">Reference proteome</keyword>
<proteinExistence type="inferred from homology"/>
<accession>A0A4U5M1T0</accession>
<evidence type="ECO:0000256" key="1">
    <source>
        <dbReference type="ARBA" id="ARBA00004275"/>
    </source>
</evidence>
<dbReference type="AlphaFoldDB" id="A0A4U5M1T0"/>
<gene>
    <name evidence="6" type="ORF">L596_026556</name>
</gene>
<reference evidence="6 7" key="1">
    <citation type="journal article" date="2015" name="Genome Biol.">
        <title>Comparative genomics of Steinernema reveals deeply conserved gene regulatory networks.</title>
        <authorList>
            <person name="Dillman A.R."/>
            <person name="Macchietto M."/>
            <person name="Porter C.F."/>
            <person name="Rogers A."/>
            <person name="Williams B."/>
            <person name="Antoshechkin I."/>
            <person name="Lee M.M."/>
            <person name="Goodwin Z."/>
            <person name="Lu X."/>
            <person name="Lewis E.E."/>
            <person name="Goodrich-Blair H."/>
            <person name="Stock S.P."/>
            <person name="Adams B.J."/>
            <person name="Sternberg P.W."/>
            <person name="Mortazavi A."/>
        </authorList>
    </citation>
    <scope>NUCLEOTIDE SEQUENCE [LARGE SCALE GENOMIC DNA]</scope>
    <source>
        <strain evidence="6 7">ALL</strain>
    </source>
</reference>
<feature type="domain" description="AMP-binding enzyme C-terminal" evidence="5">
    <location>
        <begin position="456"/>
        <end position="531"/>
    </location>
</feature>
<dbReference type="PROSITE" id="PS00455">
    <property type="entry name" value="AMP_BINDING"/>
    <property type="match status" value="1"/>
</dbReference>
<keyword evidence="3" id="KW-0576">Peroxisome</keyword>
<comment type="subcellular location">
    <subcellularLocation>
        <location evidence="1">Peroxisome</location>
    </subcellularLocation>
</comment>
<evidence type="ECO:0000313" key="7">
    <source>
        <dbReference type="Proteomes" id="UP000298663"/>
    </source>
</evidence>
<evidence type="ECO:0000313" key="6">
    <source>
        <dbReference type="EMBL" id="TKR62627.1"/>
    </source>
</evidence>
<dbReference type="PANTHER" id="PTHR24096">
    <property type="entry name" value="LONG-CHAIN-FATTY-ACID--COA LIGASE"/>
    <property type="match status" value="1"/>
</dbReference>
<dbReference type="SUPFAM" id="SSF56801">
    <property type="entry name" value="Acetyl-CoA synthetase-like"/>
    <property type="match status" value="1"/>
</dbReference>
<dbReference type="InterPro" id="IPR000873">
    <property type="entry name" value="AMP-dep_synth/lig_dom"/>
</dbReference>
<evidence type="ECO:0000259" key="4">
    <source>
        <dbReference type="Pfam" id="PF00501"/>
    </source>
</evidence>
<dbReference type="GO" id="GO:0005777">
    <property type="term" value="C:peroxisome"/>
    <property type="evidence" value="ECO:0007669"/>
    <property type="project" value="UniProtKB-SubCell"/>
</dbReference>
<evidence type="ECO:0000256" key="2">
    <source>
        <dbReference type="ARBA" id="ARBA00006432"/>
    </source>
</evidence>